<gene>
    <name evidence="2" type="ordered locus">Sde_2180</name>
</gene>
<dbReference type="PROSITE" id="PS50801">
    <property type="entry name" value="STAS"/>
    <property type="match status" value="1"/>
</dbReference>
<evidence type="ECO:0000259" key="1">
    <source>
        <dbReference type="PROSITE" id="PS50801"/>
    </source>
</evidence>
<dbReference type="InterPro" id="IPR036513">
    <property type="entry name" value="STAS_dom_sf"/>
</dbReference>
<dbReference type="EMBL" id="CP000282">
    <property type="protein sequence ID" value="ABD81440.1"/>
    <property type="molecule type" value="Genomic_DNA"/>
</dbReference>
<dbReference type="Pfam" id="PF01740">
    <property type="entry name" value="STAS"/>
    <property type="match status" value="1"/>
</dbReference>
<dbReference type="AlphaFoldDB" id="Q21IN9"/>
<evidence type="ECO:0000313" key="3">
    <source>
        <dbReference type="Proteomes" id="UP000001947"/>
    </source>
</evidence>
<dbReference type="Gene3D" id="3.30.750.24">
    <property type="entry name" value="STAS domain"/>
    <property type="match status" value="1"/>
</dbReference>
<dbReference type="STRING" id="203122.Sde_2180"/>
<feature type="domain" description="STAS" evidence="1">
    <location>
        <begin position="30"/>
        <end position="129"/>
    </location>
</feature>
<dbReference type="CDD" id="cd07043">
    <property type="entry name" value="STAS_anti-anti-sigma_factors"/>
    <property type="match status" value="1"/>
</dbReference>
<dbReference type="KEGG" id="sde:Sde_2180"/>
<dbReference type="Proteomes" id="UP000001947">
    <property type="component" value="Chromosome"/>
</dbReference>
<dbReference type="InterPro" id="IPR002645">
    <property type="entry name" value="STAS_dom"/>
</dbReference>
<organism evidence="2 3">
    <name type="scientific">Saccharophagus degradans (strain 2-40 / ATCC 43961 / DSM 17024)</name>
    <dbReference type="NCBI Taxonomy" id="203122"/>
    <lineage>
        <taxon>Bacteria</taxon>
        <taxon>Pseudomonadati</taxon>
        <taxon>Pseudomonadota</taxon>
        <taxon>Gammaproteobacteria</taxon>
        <taxon>Cellvibrionales</taxon>
        <taxon>Cellvibrionaceae</taxon>
        <taxon>Saccharophagus</taxon>
    </lineage>
</organism>
<dbReference type="SUPFAM" id="SSF52091">
    <property type="entry name" value="SpoIIaa-like"/>
    <property type="match status" value="1"/>
</dbReference>
<evidence type="ECO:0000313" key="2">
    <source>
        <dbReference type="EMBL" id="ABD81440.1"/>
    </source>
</evidence>
<reference evidence="2 3" key="1">
    <citation type="journal article" date="2008" name="PLoS Genet.">
        <title>Complete genome sequence of the complex carbohydrate-degrading marine bacterium, Saccharophagus degradans strain 2-40 T.</title>
        <authorList>
            <person name="Weiner R.M."/>
            <person name="Taylor L.E.II."/>
            <person name="Henrissat B."/>
            <person name="Hauser L."/>
            <person name="Land M."/>
            <person name="Coutinho P.M."/>
            <person name="Rancurel C."/>
            <person name="Saunders E.H."/>
            <person name="Longmire A.G."/>
            <person name="Zhang H."/>
            <person name="Bayer E.A."/>
            <person name="Gilbert H.J."/>
            <person name="Larimer F."/>
            <person name="Zhulin I.B."/>
            <person name="Ekborg N.A."/>
            <person name="Lamed R."/>
            <person name="Richardson P.M."/>
            <person name="Borovok I."/>
            <person name="Hutcheson S."/>
        </authorList>
    </citation>
    <scope>NUCLEOTIDE SEQUENCE [LARGE SCALE GENOMIC DNA]</scope>
    <source>
        <strain evidence="3">2-40 / ATCC 43961 / DSM 17024</strain>
    </source>
</reference>
<proteinExistence type="predicted"/>
<accession>Q21IN9</accession>
<dbReference type="PANTHER" id="PTHR33495">
    <property type="entry name" value="ANTI-SIGMA FACTOR ANTAGONIST TM_1081-RELATED-RELATED"/>
    <property type="match status" value="1"/>
</dbReference>
<name>Q21IN9_SACD2</name>
<dbReference type="HOGENOM" id="CLU_115403_9_1_6"/>
<protein>
    <submittedName>
        <fullName evidence="2">Sulfate transporter/antisigma-factor antagonist STAS</fullName>
    </submittedName>
</protein>
<dbReference type="eggNOG" id="COG1366">
    <property type="taxonomic scope" value="Bacteria"/>
</dbReference>
<sequence length="129" mass="14155">MLKSNGIVERVCPKRQEITCLFSREISMPISSSVSSDGGTLTITVNGRFDATLLDEFRRSYEDIAGPAVKNYTVDLGKTEHLDSSALGMLLVLRDYAGGDKAAITITNCSPEVKKIFSISSFEQLFKIQ</sequence>
<keyword evidence="3" id="KW-1185">Reference proteome</keyword>
<dbReference type="PANTHER" id="PTHR33495:SF15">
    <property type="entry name" value="STAS DOMAIN-CONTAINING PROTEIN"/>
    <property type="match status" value="1"/>
</dbReference>
<dbReference type="GO" id="GO:0043856">
    <property type="term" value="F:anti-sigma factor antagonist activity"/>
    <property type="evidence" value="ECO:0007669"/>
    <property type="project" value="TreeGrafter"/>
</dbReference>